<dbReference type="RefSeq" id="WP_309261534.1">
    <property type="nucleotide sequence ID" value="NZ_JARUHG010000001.1"/>
</dbReference>
<proteinExistence type="predicted"/>
<protein>
    <submittedName>
        <fullName evidence="1">Uncharacterized protein</fullName>
    </submittedName>
</protein>
<accession>A0ABU1CB32</accession>
<comment type="caution">
    <text evidence="1">The sequence shown here is derived from an EMBL/GenBank/DDBJ whole genome shotgun (WGS) entry which is preliminary data.</text>
</comment>
<name>A0ABU1CB32_9GAMM</name>
<gene>
    <name evidence="1" type="ORF">P8609_05310</name>
</gene>
<organism evidence="1 2">
    <name type="scientific">Lysobacter arvi</name>
    <dbReference type="NCBI Taxonomy" id="3038776"/>
    <lineage>
        <taxon>Bacteria</taxon>
        <taxon>Pseudomonadati</taxon>
        <taxon>Pseudomonadota</taxon>
        <taxon>Gammaproteobacteria</taxon>
        <taxon>Lysobacterales</taxon>
        <taxon>Lysobacteraceae</taxon>
        <taxon>Lysobacter</taxon>
    </lineage>
</organism>
<dbReference type="EMBL" id="JARUHG010000001">
    <property type="protein sequence ID" value="MDR0182391.1"/>
    <property type="molecule type" value="Genomic_DNA"/>
</dbReference>
<evidence type="ECO:0000313" key="1">
    <source>
        <dbReference type="EMBL" id="MDR0182391.1"/>
    </source>
</evidence>
<dbReference type="Proteomes" id="UP001233535">
    <property type="component" value="Unassembled WGS sequence"/>
</dbReference>
<evidence type="ECO:0000313" key="2">
    <source>
        <dbReference type="Proteomes" id="UP001233535"/>
    </source>
</evidence>
<reference evidence="1 2" key="1">
    <citation type="submission" date="2023-04" db="EMBL/GenBank/DDBJ databases">
        <title>Lysobacter sp. strain UC isolated from soil sample.</title>
        <authorList>
            <person name="Choksket S."/>
            <person name="Harshvardhan F."/>
            <person name="Rana R."/>
            <person name="Patil P.B."/>
            <person name="Korpole S."/>
        </authorList>
    </citation>
    <scope>NUCLEOTIDE SEQUENCE [LARGE SCALE GENOMIC DNA]</scope>
    <source>
        <strain evidence="1 2">UC</strain>
    </source>
</reference>
<keyword evidence="2" id="KW-1185">Reference proteome</keyword>
<sequence>MPIGVEVLREARPADVQPGELHHVIGSGWQVILPPLGPNSTKGALWLTGTNAGKFTSISNTYGLTLRAPYTWKAIVPDGLEHATSGNLAGAIQFDRFGPFILGRHTASTEEMGFRLPGGAAVDEEWSSTHVPQFPVWSAHLVNGDAPDVLLGELFKVDLR</sequence>